<dbReference type="Gene3D" id="3.30.420.40">
    <property type="match status" value="2"/>
</dbReference>
<evidence type="ECO:0000256" key="6">
    <source>
        <dbReference type="PIRNR" id="PIRNR003101"/>
    </source>
</evidence>
<dbReference type="GO" id="GO:0032153">
    <property type="term" value="C:cell division site"/>
    <property type="evidence" value="ECO:0007669"/>
    <property type="project" value="UniProtKB-UniRule"/>
</dbReference>
<evidence type="ECO:0000256" key="3">
    <source>
        <dbReference type="ARBA" id="ARBA00023136"/>
    </source>
</evidence>
<comment type="caution">
    <text evidence="9">The sequence shown here is derived from an EMBL/GenBank/DDBJ whole genome shotgun (WGS) entry which is preliminary data.</text>
</comment>
<reference evidence="9 10" key="1">
    <citation type="journal article" date="2015" name="Genome Announc.">
        <title>Expanding the biotechnology potential of lactobacilli through comparative genomics of 213 strains and associated genera.</title>
        <authorList>
            <person name="Sun Z."/>
            <person name="Harris H.M."/>
            <person name="McCann A."/>
            <person name="Guo C."/>
            <person name="Argimon S."/>
            <person name="Zhang W."/>
            <person name="Yang X."/>
            <person name="Jeffery I.B."/>
            <person name="Cooney J.C."/>
            <person name="Kagawa T.F."/>
            <person name="Liu W."/>
            <person name="Song Y."/>
            <person name="Salvetti E."/>
            <person name="Wrobel A."/>
            <person name="Rasinkangas P."/>
            <person name="Parkhill J."/>
            <person name="Rea M.C."/>
            <person name="O'Sullivan O."/>
            <person name="Ritari J."/>
            <person name="Douillard F.P."/>
            <person name="Paul Ross R."/>
            <person name="Yang R."/>
            <person name="Briner A.E."/>
            <person name="Felis G.E."/>
            <person name="de Vos W.M."/>
            <person name="Barrangou R."/>
            <person name="Klaenhammer T.R."/>
            <person name="Caufield P.W."/>
            <person name="Cui Y."/>
            <person name="Zhang H."/>
            <person name="O'Toole P.W."/>
        </authorList>
    </citation>
    <scope>NUCLEOTIDE SEQUENCE [LARGE SCALE GENOMIC DNA]</scope>
    <source>
        <strain evidence="9 10">DSM 20593</strain>
    </source>
</reference>
<evidence type="ECO:0000256" key="2">
    <source>
        <dbReference type="ARBA" id="ARBA00022618"/>
    </source>
</evidence>
<proteinExistence type="inferred from homology"/>
<sequence length="453" mass="49312">MANHGMVVGLDIGTSTIKILVADVRNQQVNVIAVGRSVSHGVKRGIVVDIDAVAQDIRTALTQVEEQTNQKFHEVIASVPATAIKMRRLHGSIAVKDSQHISYHDVNTVVRAATKIPLEHDQAILDITDSEFSVDDLQGVLDPNDMVGNHLGFDATAYIGPRLLISNLQAAIERAGLHLHDMILAPLAMSQTIVSDGEQEFGAILLDLGAGQTTATIVHQHQIRQITTYSAGGTNISKDISTVLGISEKDAETLKLDSGVVAPQFANAKNMLKIQPVGKNEQRISEEELSEIIGARVQQIVNKIGERLDAVGAFSLPGGMIVTGGAASLRNMQDVLQMAYGINVKLFMPREIGLQNPAYVGAWSLVHYAAQQSNVALLIKQSLYGLPLAIDQQPIDQQFVEDSSNNARPVKPQTTPSSPDIDYDYDQPVNTGPKSQKSWWQRIRNWFSDELFN</sequence>
<keyword evidence="2 5" id="KW-0132">Cell division</keyword>
<evidence type="ECO:0000256" key="7">
    <source>
        <dbReference type="SAM" id="MobiDB-lite"/>
    </source>
</evidence>
<keyword evidence="4 5" id="KW-0131">Cell cycle</keyword>
<dbReference type="InterPro" id="IPR043129">
    <property type="entry name" value="ATPase_NBD"/>
</dbReference>
<dbReference type="InterPro" id="IPR050696">
    <property type="entry name" value="FtsA/MreB"/>
</dbReference>
<dbReference type="InterPro" id="IPR020823">
    <property type="entry name" value="Cell_div_FtsA"/>
</dbReference>
<keyword evidence="1 5" id="KW-1003">Cell membrane</keyword>
<dbReference type="PIRSF" id="PIRSF003101">
    <property type="entry name" value="FtsA"/>
    <property type="match status" value="1"/>
</dbReference>
<dbReference type="OrthoDB" id="9768127at2"/>
<dbReference type="NCBIfam" id="TIGR01174">
    <property type="entry name" value="ftsA"/>
    <property type="match status" value="1"/>
</dbReference>
<organism evidence="9 10">
    <name type="scientific">Weissella kandleri</name>
    <dbReference type="NCBI Taxonomy" id="1616"/>
    <lineage>
        <taxon>Bacteria</taxon>
        <taxon>Bacillati</taxon>
        <taxon>Bacillota</taxon>
        <taxon>Bacilli</taxon>
        <taxon>Lactobacillales</taxon>
        <taxon>Lactobacillaceae</taxon>
        <taxon>Weissella</taxon>
    </lineage>
</organism>
<comment type="subcellular location">
    <subcellularLocation>
        <location evidence="5">Cell membrane</location>
        <topology evidence="5">Peripheral membrane protein</topology>
        <orientation evidence="5">Cytoplasmic side</orientation>
    </subcellularLocation>
    <text evidence="5">Localizes to the Z ring in an FtsZ-dependent manner. Targeted to the membrane through a conserved C-terminal amphipathic helix.</text>
</comment>
<gene>
    <name evidence="5" type="primary">ftsA</name>
    <name evidence="9" type="ORF">IV73_GL000208</name>
</gene>
<accession>A0A0R2JEH8</accession>
<dbReference type="EMBL" id="JQBP01000001">
    <property type="protein sequence ID" value="KRN75713.1"/>
    <property type="molecule type" value="Genomic_DNA"/>
</dbReference>
<evidence type="ECO:0000313" key="10">
    <source>
        <dbReference type="Proteomes" id="UP000051655"/>
    </source>
</evidence>
<dbReference type="PANTHER" id="PTHR32432">
    <property type="entry name" value="CELL DIVISION PROTEIN FTSA-RELATED"/>
    <property type="match status" value="1"/>
</dbReference>
<comment type="function">
    <text evidence="5 6">Cell division protein that is involved in the assembly of the Z ring. May serve as a membrane anchor for the Z ring.</text>
</comment>
<dbReference type="Pfam" id="PF14450">
    <property type="entry name" value="FtsA"/>
    <property type="match status" value="1"/>
</dbReference>
<evidence type="ECO:0000256" key="5">
    <source>
        <dbReference type="HAMAP-Rule" id="MF_02033"/>
    </source>
</evidence>
<keyword evidence="10" id="KW-1185">Reference proteome</keyword>
<dbReference type="GO" id="GO:0009898">
    <property type="term" value="C:cytoplasmic side of plasma membrane"/>
    <property type="evidence" value="ECO:0007669"/>
    <property type="project" value="UniProtKB-UniRule"/>
</dbReference>
<comment type="similarity">
    <text evidence="5 6">Belongs to the FtsA/MreB family.</text>
</comment>
<dbReference type="Pfam" id="PF02491">
    <property type="entry name" value="SHS2_FTSA"/>
    <property type="match status" value="1"/>
</dbReference>
<dbReference type="AlphaFoldDB" id="A0A0R2JEH8"/>
<protein>
    <recommendedName>
        <fullName evidence="5 6">Cell division protein FtsA</fullName>
    </recommendedName>
</protein>
<dbReference type="SMART" id="SM00842">
    <property type="entry name" value="FtsA"/>
    <property type="match status" value="1"/>
</dbReference>
<dbReference type="GO" id="GO:0043093">
    <property type="term" value="P:FtsZ-dependent cytokinesis"/>
    <property type="evidence" value="ECO:0007669"/>
    <property type="project" value="UniProtKB-UniRule"/>
</dbReference>
<evidence type="ECO:0000256" key="4">
    <source>
        <dbReference type="ARBA" id="ARBA00023306"/>
    </source>
</evidence>
<dbReference type="PANTHER" id="PTHR32432:SF4">
    <property type="entry name" value="CELL DIVISION PROTEIN FTSA"/>
    <property type="match status" value="1"/>
</dbReference>
<feature type="compositionally biased region" description="Polar residues" evidence="7">
    <location>
        <begin position="401"/>
        <end position="418"/>
    </location>
</feature>
<dbReference type="HAMAP" id="MF_02033">
    <property type="entry name" value="FtsA"/>
    <property type="match status" value="1"/>
</dbReference>
<name>A0A0R2JEH8_9LACO</name>
<feature type="region of interest" description="Disordered" evidence="7">
    <location>
        <begin position="401"/>
        <end position="436"/>
    </location>
</feature>
<dbReference type="STRING" id="1616.IV73_GL000208"/>
<comment type="subunit">
    <text evidence="5">Self-interacts. Interacts with FtsZ.</text>
</comment>
<evidence type="ECO:0000313" key="9">
    <source>
        <dbReference type="EMBL" id="KRN75713.1"/>
    </source>
</evidence>
<feature type="domain" description="SHS2" evidence="8">
    <location>
        <begin position="7"/>
        <end position="193"/>
    </location>
</feature>
<evidence type="ECO:0000259" key="8">
    <source>
        <dbReference type="SMART" id="SM00842"/>
    </source>
</evidence>
<dbReference type="SUPFAM" id="SSF53067">
    <property type="entry name" value="Actin-like ATPase domain"/>
    <property type="match status" value="2"/>
</dbReference>
<dbReference type="InterPro" id="IPR003494">
    <property type="entry name" value="SHS2_FtsA"/>
</dbReference>
<keyword evidence="3 5" id="KW-0472">Membrane</keyword>
<dbReference type="RefSeq" id="WP_057753547.1">
    <property type="nucleotide sequence ID" value="NZ_JQBP01000001.1"/>
</dbReference>
<dbReference type="Proteomes" id="UP000051655">
    <property type="component" value="Unassembled WGS sequence"/>
</dbReference>
<evidence type="ECO:0000256" key="1">
    <source>
        <dbReference type="ARBA" id="ARBA00022475"/>
    </source>
</evidence>
<dbReference type="PATRIC" id="fig|1616.3.peg.213"/>